<comment type="caution">
    <text evidence="1">The sequence shown here is derived from an EMBL/GenBank/DDBJ whole genome shotgun (WGS) entry which is preliminary data.</text>
</comment>
<evidence type="ECO:0008006" key="3">
    <source>
        <dbReference type="Google" id="ProtNLM"/>
    </source>
</evidence>
<sequence>MNKNKFEDVLIDIFSDLNVNNFQVEYSIKKFFLCGGEINIANEKTPSFRDRFMRHTAQSYDSIYDAIVLAESFKDYFKENVYTDLLVFERDIANIATLVIIILESPGALVELGMFCNKTDLYKKLIIVANQKHTEHEDSFIYLGPLEYIRRKDPTSVAEYPWNDIVQKNDYDSLEDLCSVINDKIEKYPSSERLKVDNSGHISFLISEIITLCYPILIGEIELIFLALEIEISISQIQRSLYLLNKIGVISSRKYGTSYKFYYPLIKDKKTVRFGGTKSGKKVDSLTLRMAINQSFINETDQLSGRRVNVLKLINSSLLVTV</sequence>
<evidence type="ECO:0000313" key="2">
    <source>
        <dbReference type="Proteomes" id="UP000527352"/>
    </source>
</evidence>
<dbReference type="Proteomes" id="UP000527352">
    <property type="component" value="Unassembled WGS sequence"/>
</dbReference>
<protein>
    <recommendedName>
        <fullName evidence="3">Inner membrane protein</fullName>
    </recommendedName>
</protein>
<proteinExistence type="predicted"/>
<name>A0ABX1KQA3_9GAMM</name>
<dbReference type="NCBIfam" id="NF038232">
    <property type="entry name" value="STM3845_fam"/>
    <property type="match status" value="1"/>
</dbReference>
<reference evidence="1 2" key="1">
    <citation type="submission" date="2020-04" db="EMBL/GenBank/DDBJ databases">
        <title>The first description of lens atrophy caused by putative novel Shewanella sp. that is a new emerging pathogen for cultured rainbow trout?</title>
        <authorList>
            <person name="Saticioglu I.B."/>
            <person name="Duman M."/>
            <person name="Altun S."/>
        </authorList>
    </citation>
    <scope>NUCLEOTIDE SEQUENCE [LARGE SCALE GENOMIC DNA]</scope>
    <source>
        <strain evidence="1 2">S-1</strain>
    </source>
</reference>
<evidence type="ECO:0000313" key="1">
    <source>
        <dbReference type="EMBL" id="NLQ23731.1"/>
    </source>
</evidence>
<organism evidence="1 2">
    <name type="scientific">Shewanella oncorhynchi</name>
    <dbReference type="NCBI Taxonomy" id="2726434"/>
    <lineage>
        <taxon>Bacteria</taxon>
        <taxon>Pseudomonadati</taxon>
        <taxon>Pseudomonadota</taxon>
        <taxon>Gammaproteobacteria</taxon>
        <taxon>Alteromonadales</taxon>
        <taxon>Shewanellaceae</taxon>
        <taxon>Shewanella</taxon>
    </lineage>
</organism>
<accession>A0ABX1KQA3</accession>
<gene>
    <name evidence="1" type="ORF">HGO26_12720</name>
</gene>
<dbReference type="EMBL" id="JABAEB010000007">
    <property type="protein sequence ID" value="NLQ23731.1"/>
    <property type="molecule type" value="Genomic_DNA"/>
</dbReference>
<dbReference type="InterPro" id="IPR049725">
    <property type="entry name" value="STM3845-like"/>
</dbReference>
<keyword evidence="2" id="KW-1185">Reference proteome</keyword>